<dbReference type="CDD" id="cd00093">
    <property type="entry name" value="HTH_XRE"/>
    <property type="match status" value="1"/>
</dbReference>
<proteinExistence type="predicted"/>
<dbReference type="SUPFAM" id="SSF47413">
    <property type="entry name" value="lambda repressor-like DNA-binding domains"/>
    <property type="match status" value="1"/>
</dbReference>
<dbReference type="InterPro" id="IPR001387">
    <property type="entry name" value="Cro/C1-type_HTH"/>
</dbReference>
<accession>A0A1B2A9R6</accession>
<dbReference type="AlphaFoldDB" id="A0A1B2A9R6"/>
<evidence type="ECO:0000313" key="2">
    <source>
        <dbReference type="EMBL" id="ANY18795.1"/>
    </source>
</evidence>
<dbReference type="Proteomes" id="UP000092932">
    <property type="component" value="Chromosome"/>
</dbReference>
<feature type="domain" description="HTH cro/C1-type" evidence="1">
    <location>
        <begin position="74"/>
        <end position="112"/>
    </location>
</feature>
<dbReference type="EMBL" id="CP016591">
    <property type="protein sequence ID" value="ANY18795.1"/>
    <property type="molecule type" value="Genomic_DNA"/>
</dbReference>
<keyword evidence="3" id="KW-1185">Reference proteome</keyword>
<dbReference type="Gene3D" id="1.10.260.40">
    <property type="entry name" value="lambda repressor-like DNA-binding domains"/>
    <property type="match status" value="1"/>
</dbReference>
<evidence type="ECO:0000259" key="1">
    <source>
        <dbReference type="PROSITE" id="PS50943"/>
    </source>
</evidence>
<dbReference type="GO" id="GO:0003677">
    <property type="term" value="F:DNA binding"/>
    <property type="evidence" value="ECO:0007669"/>
    <property type="project" value="InterPro"/>
</dbReference>
<organism evidence="2 3">
    <name type="scientific">Tsuneonella dongtanensis</name>
    <dbReference type="NCBI Taxonomy" id="692370"/>
    <lineage>
        <taxon>Bacteria</taxon>
        <taxon>Pseudomonadati</taxon>
        <taxon>Pseudomonadota</taxon>
        <taxon>Alphaproteobacteria</taxon>
        <taxon>Sphingomonadales</taxon>
        <taxon>Erythrobacteraceae</taxon>
        <taxon>Tsuneonella</taxon>
    </lineage>
</organism>
<sequence>MNCNVNLMREGEAVAAEPYEYKECGLEGIFLHNGYDIIEHEGERFVSVVDTESLHRSIGEFLVVQKKELAPNEVRFLRKTMDLTQSELGRWMGKDSQTVARWEKGQTDIPTVADRLLRAIFLLRTMAPEERENFLDILKDIEDMDDLTPRRVEMYLNRDGNWHDGLRRHATA</sequence>
<dbReference type="PROSITE" id="PS50943">
    <property type="entry name" value="HTH_CROC1"/>
    <property type="match status" value="1"/>
</dbReference>
<protein>
    <recommendedName>
        <fullName evidence="1">HTH cro/C1-type domain-containing protein</fullName>
    </recommendedName>
</protein>
<dbReference type="PATRIC" id="fig|692370.5.peg.269"/>
<gene>
    <name evidence="2" type="ORF">A6F68_00260</name>
</gene>
<dbReference type="KEGG" id="ado:A6F68_00260"/>
<reference evidence="2 3" key="1">
    <citation type="submission" date="2016-07" db="EMBL/GenBank/DDBJ databases">
        <title>Complete genome sequence of Altererythrobacter dongtanensis KCTC 22672, a type strain with esterase isolated from tidal flat.</title>
        <authorList>
            <person name="Cheng H."/>
            <person name="Wu Y.-H."/>
            <person name="Zhou P."/>
            <person name="Huo Y.-Y."/>
            <person name="Wang C.-S."/>
            <person name="Xu X.-W."/>
        </authorList>
    </citation>
    <scope>NUCLEOTIDE SEQUENCE [LARGE SCALE GENOMIC DNA]</scope>
    <source>
        <strain evidence="2 3">KCTC 22672</strain>
    </source>
</reference>
<dbReference type="STRING" id="692370.A6F68_00260"/>
<evidence type="ECO:0000313" key="3">
    <source>
        <dbReference type="Proteomes" id="UP000092932"/>
    </source>
</evidence>
<dbReference type="InterPro" id="IPR010982">
    <property type="entry name" value="Lambda_DNA-bd_dom_sf"/>
</dbReference>
<name>A0A1B2A9R6_9SPHN</name>